<dbReference type="PANTHER" id="PTHR44086:SF14">
    <property type="entry name" value="RHODANESE DOMAIN-CONTAINING PROTEIN"/>
    <property type="match status" value="1"/>
</dbReference>
<evidence type="ECO:0000313" key="2">
    <source>
        <dbReference type="EMBL" id="KAK4307765.1"/>
    </source>
</evidence>
<proteinExistence type="predicted"/>
<evidence type="ECO:0000313" key="3">
    <source>
        <dbReference type="Proteomes" id="UP001292094"/>
    </source>
</evidence>
<protein>
    <recommendedName>
        <fullName evidence="1">Rhodanese domain-containing protein</fullName>
    </recommendedName>
</protein>
<feature type="domain" description="Rhodanese" evidence="1">
    <location>
        <begin position="139"/>
        <end position="242"/>
    </location>
</feature>
<evidence type="ECO:0000259" key="1">
    <source>
        <dbReference type="PROSITE" id="PS50206"/>
    </source>
</evidence>
<dbReference type="EMBL" id="JAWZYT010001970">
    <property type="protein sequence ID" value="KAK4307765.1"/>
    <property type="molecule type" value="Genomic_DNA"/>
</dbReference>
<name>A0AAE1PI95_9EUCA</name>
<accession>A0AAE1PI95</accession>
<comment type="caution">
    <text evidence="2">The sequence shown here is derived from an EMBL/GenBank/DDBJ whole genome shotgun (WGS) entry which is preliminary data.</text>
</comment>
<dbReference type="Pfam" id="PF00581">
    <property type="entry name" value="Rhodanese"/>
    <property type="match status" value="1"/>
</dbReference>
<dbReference type="PANTHER" id="PTHR44086">
    <property type="entry name" value="THIOSULFATE SULFURTRANSFERASE RDL2, MITOCHONDRIAL-RELATED"/>
    <property type="match status" value="1"/>
</dbReference>
<organism evidence="2 3">
    <name type="scientific">Petrolisthes manimaculis</name>
    <dbReference type="NCBI Taxonomy" id="1843537"/>
    <lineage>
        <taxon>Eukaryota</taxon>
        <taxon>Metazoa</taxon>
        <taxon>Ecdysozoa</taxon>
        <taxon>Arthropoda</taxon>
        <taxon>Crustacea</taxon>
        <taxon>Multicrustacea</taxon>
        <taxon>Malacostraca</taxon>
        <taxon>Eumalacostraca</taxon>
        <taxon>Eucarida</taxon>
        <taxon>Decapoda</taxon>
        <taxon>Pleocyemata</taxon>
        <taxon>Anomura</taxon>
        <taxon>Galatheoidea</taxon>
        <taxon>Porcellanidae</taxon>
        <taxon>Petrolisthes</taxon>
    </lineage>
</organism>
<dbReference type="AlphaFoldDB" id="A0AAE1PI95"/>
<dbReference type="SMART" id="SM00450">
    <property type="entry name" value="RHOD"/>
    <property type="match status" value="1"/>
</dbReference>
<dbReference type="SUPFAM" id="SSF52821">
    <property type="entry name" value="Rhodanese/Cell cycle control phosphatase"/>
    <property type="match status" value="1"/>
</dbReference>
<sequence length="250" mass="27944">MACSYPTLAKNCVRNLLMFPSTYRCEQGFSALCLIKNKLRSRLAVKDDIRVALSKTVPRIDLHNDKLTQPSDFSVNLKVVEVGGYTHALSDGRFIIETPTTTTTPAAENTTTTTTSSCHKPGITYPIGIEYGELSESVGRGAVKLIDIRQPWELIQTGKLPGSYNIPMNQLVHALSLSEHQFLHQYNFPKPRPRDSNVVLTCRSGRRVRVAWNQLEPLGYCNVRLYFGSYLDWKANGGPLLEPDSSQTLQ</sequence>
<dbReference type="Proteomes" id="UP001292094">
    <property type="component" value="Unassembled WGS sequence"/>
</dbReference>
<reference evidence="2" key="1">
    <citation type="submission" date="2023-11" db="EMBL/GenBank/DDBJ databases">
        <title>Genome assemblies of two species of porcelain crab, Petrolisthes cinctipes and Petrolisthes manimaculis (Anomura: Porcellanidae).</title>
        <authorList>
            <person name="Angst P."/>
        </authorList>
    </citation>
    <scope>NUCLEOTIDE SEQUENCE</scope>
    <source>
        <strain evidence="2">PB745_02</strain>
        <tissue evidence="2">Gill</tissue>
    </source>
</reference>
<gene>
    <name evidence="2" type="ORF">Pmani_020503</name>
</gene>
<dbReference type="InterPro" id="IPR001763">
    <property type="entry name" value="Rhodanese-like_dom"/>
</dbReference>
<dbReference type="PROSITE" id="PS50206">
    <property type="entry name" value="RHODANESE_3"/>
    <property type="match status" value="1"/>
</dbReference>
<dbReference type="InterPro" id="IPR036873">
    <property type="entry name" value="Rhodanese-like_dom_sf"/>
</dbReference>
<keyword evidence="3" id="KW-1185">Reference proteome</keyword>
<dbReference type="Gene3D" id="3.40.250.10">
    <property type="entry name" value="Rhodanese-like domain"/>
    <property type="match status" value="1"/>
</dbReference>